<dbReference type="Proteomes" id="UP000007755">
    <property type="component" value="Unassembled WGS sequence"/>
</dbReference>
<dbReference type="EMBL" id="GL888355">
    <property type="protein sequence ID" value="EGI62234.1"/>
    <property type="molecule type" value="Genomic_DNA"/>
</dbReference>
<accession>F4WUC6</accession>
<evidence type="ECO:0000313" key="2">
    <source>
        <dbReference type="EMBL" id="EGI62234.1"/>
    </source>
</evidence>
<sequence>MVGGLLTPARPARRNAEHRAEAPSPARNVQPRDWQKRAFESREWHSPGGFQEPTANPRMPRGARVLCAVCTSPLSAAWLPGCLSSESSPPRLVFFLGPPAVGVVRHGAP</sequence>
<dbReference type="AlphaFoldDB" id="F4WUC6"/>
<name>F4WUC6_ACREC</name>
<proteinExistence type="predicted"/>
<evidence type="ECO:0000256" key="1">
    <source>
        <dbReference type="SAM" id="MobiDB-lite"/>
    </source>
</evidence>
<feature type="compositionally biased region" description="Basic and acidic residues" evidence="1">
    <location>
        <begin position="33"/>
        <end position="45"/>
    </location>
</feature>
<gene>
    <name evidence="2" type="ORF">G5I_09484</name>
</gene>
<organism evidence="3">
    <name type="scientific">Acromyrmex echinatior</name>
    <name type="common">Panamanian leafcutter ant</name>
    <name type="synonym">Acromyrmex octospinosus echinatior</name>
    <dbReference type="NCBI Taxonomy" id="103372"/>
    <lineage>
        <taxon>Eukaryota</taxon>
        <taxon>Metazoa</taxon>
        <taxon>Ecdysozoa</taxon>
        <taxon>Arthropoda</taxon>
        <taxon>Hexapoda</taxon>
        <taxon>Insecta</taxon>
        <taxon>Pterygota</taxon>
        <taxon>Neoptera</taxon>
        <taxon>Endopterygota</taxon>
        <taxon>Hymenoptera</taxon>
        <taxon>Apocrita</taxon>
        <taxon>Aculeata</taxon>
        <taxon>Formicoidea</taxon>
        <taxon>Formicidae</taxon>
        <taxon>Myrmicinae</taxon>
        <taxon>Acromyrmex</taxon>
    </lineage>
</organism>
<dbReference type="InParanoid" id="F4WUC6"/>
<keyword evidence="3" id="KW-1185">Reference proteome</keyword>
<feature type="region of interest" description="Disordered" evidence="1">
    <location>
        <begin position="1"/>
        <end position="58"/>
    </location>
</feature>
<reference evidence="2" key="1">
    <citation type="submission" date="2011-02" db="EMBL/GenBank/DDBJ databases">
        <title>The genome of the leaf-cutting ant Acromyrmex echinatior suggests key adaptations to social evolution and fungus farming.</title>
        <authorList>
            <person name="Nygaard S."/>
            <person name="Zhang G."/>
        </authorList>
    </citation>
    <scope>NUCLEOTIDE SEQUENCE</scope>
</reference>
<evidence type="ECO:0000313" key="3">
    <source>
        <dbReference type="Proteomes" id="UP000007755"/>
    </source>
</evidence>
<protein>
    <submittedName>
        <fullName evidence="2">Uncharacterized protein</fullName>
    </submittedName>
</protein>